<feature type="domain" description="GHMP kinase N-terminal" evidence="10">
    <location>
        <begin position="63"/>
        <end position="137"/>
    </location>
</feature>
<feature type="domain" description="GHMP kinase C-terminal" evidence="11">
    <location>
        <begin position="197"/>
        <end position="257"/>
    </location>
</feature>
<dbReference type="InterPro" id="IPR013750">
    <property type="entry name" value="GHMP_kinase_C_dom"/>
</dbReference>
<dbReference type="NCBIfam" id="TIGR00154">
    <property type="entry name" value="ispE"/>
    <property type="match status" value="1"/>
</dbReference>
<dbReference type="Gene3D" id="3.30.230.10">
    <property type="match status" value="1"/>
</dbReference>
<accession>A0A9D9EDU7</accession>
<name>A0A9D9EDU7_9BACT</name>
<dbReference type="InterPro" id="IPR020568">
    <property type="entry name" value="Ribosomal_Su5_D2-typ_SF"/>
</dbReference>
<keyword evidence="5 9" id="KW-0547">Nucleotide-binding</keyword>
<evidence type="ECO:0000259" key="10">
    <source>
        <dbReference type="Pfam" id="PF00288"/>
    </source>
</evidence>
<comment type="catalytic activity">
    <reaction evidence="9">
        <text>4-CDP-2-C-methyl-D-erythritol + ATP = 4-CDP-2-C-methyl-D-erythritol 2-phosphate + ADP + H(+)</text>
        <dbReference type="Rhea" id="RHEA:18437"/>
        <dbReference type="ChEBI" id="CHEBI:15378"/>
        <dbReference type="ChEBI" id="CHEBI:30616"/>
        <dbReference type="ChEBI" id="CHEBI:57823"/>
        <dbReference type="ChEBI" id="CHEBI:57919"/>
        <dbReference type="ChEBI" id="CHEBI:456216"/>
        <dbReference type="EC" id="2.7.1.148"/>
    </reaction>
</comment>
<feature type="active site" evidence="9">
    <location>
        <position position="8"/>
    </location>
</feature>
<evidence type="ECO:0000313" key="12">
    <source>
        <dbReference type="EMBL" id="MBO8446157.1"/>
    </source>
</evidence>
<dbReference type="InterPro" id="IPR004424">
    <property type="entry name" value="IspE"/>
</dbReference>
<evidence type="ECO:0000313" key="13">
    <source>
        <dbReference type="Proteomes" id="UP000823637"/>
    </source>
</evidence>
<feature type="binding site" evidence="9">
    <location>
        <begin position="90"/>
        <end position="100"/>
    </location>
    <ligand>
        <name>ATP</name>
        <dbReference type="ChEBI" id="CHEBI:30616"/>
    </ligand>
</feature>
<comment type="similarity">
    <text evidence="1 9">Belongs to the GHMP kinase family. IspE subfamily.</text>
</comment>
<dbReference type="PIRSF" id="PIRSF010376">
    <property type="entry name" value="IspE"/>
    <property type="match status" value="1"/>
</dbReference>
<evidence type="ECO:0000256" key="7">
    <source>
        <dbReference type="ARBA" id="ARBA00022840"/>
    </source>
</evidence>
<dbReference type="Proteomes" id="UP000823637">
    <property type="component" value="Unassembled WGS sequence"/>
</dbReference>
<comment type="caution">
    <text evidence="12">The sequence shown here is derived from an EMBL/GenBank/DDBJ whole genome shotgun (WGS) entry which is preliminary data.</text>
</comment>
<dbReference type="Gene3D" id="3.30.70.890">
    <property type="entry name" value="GHMP kinase, C-terminal domain"/>
    <property type="match status" value="1"/>
</dbReference>
<keyword evidence="7 9" id="KW-0067">ATP-binding</keyword>
<dbReference type="InterPro" id="IPR014721">
    <property type="entry name" value="Ribsml_uS5_D2-typ_fold_subgr"/>
</dbReference>
<dbReference type="HAMAP" id="MF_00061">
    <property type="entry name" value="IspE"/>
    <property type="match status" value="1"/>
</dbReference>
<evidence type="ECO:0000256" key="9">
    <source>
        <dbReference type="HAMAP-Rule" id="MF_00061"/>
    </source>
</evidence>
<evidence type="ECO:0000256" key="4">
    <source>
        <dbReference type="ARBA" id="ARBA00022679"/>
    </source>
</evidence>
<comment type="function">
    <text evidence="9">Catalyzes the phosphorylation of the position 2 hydroxy group of 4-diphosphocytidyl-2C-methyl-D-erythritol.</text>
</comment>
<dbReference type="SUPFAM" id="SSF54211">
    <property type="entry name" value="Ribosomal protein S5 domain 2-like"/>
    <property type="match status" value="1"/>
</dbReference>
<keyword evidence="4 9" id="KW-0808">Transferase</keyword>
<dbReference type="AlphaFoldDB" id="A0A9D9EDU7"/>
<gene>
    <name evidence="9" type="primary">ispE</name>
    <name evidence="12" type="ORF">IAC32_00195</name>
</gene>
<evidence type="ECO:0000259" key="11">
    <source>
        <dbReference type="Pfam" id="PF08544"/>
    </source>
</evidence>
<dbReference type="GO" id="GO:0016114">
    <property type="term" value="P:terpenoid biosynthetic process"/>
    <property type="evidence" value="ECO:0007669"/>
    <property type="project" value="UniProtKB-UniRule"/>
</dbReference>
<organism evidence="12 13">
    <name type="scientific">Candidatus Enterocola intestinipullorum</name>
    <dbReference type="NCBI Taxonomy" id="2840783"/>
    <lineage>
        <taxon>Bacteria</taxon>
        <taxon>Pseudomonadati</taxon>
        <taxon>Bacteroidota</taxon>
        <taxon>Bacteroidia</taxon>
        <taxon>Bacteroidales</taxon>
        <taxon>Candidatus Enterocola</taxon>
    </lineage>
</organism>
<dbReference type="GO" id="GO:0005524">
    <property type="term" value="F:ATP binding"/>
    <property type="evidence" value="ECO:0007669"/>
    <property type="project" value="UniProtKB-UniRule"/>
</dbReference>
<dbReference type="GO" id="GO:0019288">
    <property type="term" value="P:isopentenyl diphosphate biosynthetic process, methylerythritol 4-phosphate pathway"/>
    <property type="evidence" value="ECO:0007669"/>
    <property type="project" value="UniProtKB-UniRule"/>
</dbReference>
<dbReference type="EC" id="2.7.1.148" evidence="2 9"/>
<dbReference type="Pfam" id="PF00288">
    <property type="entry name" value="GHMP_kinases_N"/>
    <property type="match status" value="1"/>
</dbReference>
<evidence type="ECO:0000256" key="2">
    <source>
        <dbReference type="ARBA" id="ARBA00012052"/>
    </source>
</evidence>
<reference evidence="12" key="1">
    <citation type="submission" date="2020-10" db="EMBL/GenBank/DDBJ databases">
        <authorList>
            <person name="Gilroy R."/>
        </authorList>
    </citation>
    <scope>NUCLEOTIDE SEQUENCE</scope>
    <source>
        <strain evidence="12">D3-1215</strain>
    </source>
</reference>
<keyword evidence="9" id="KW-0414">Isoprene biosynthesis</keyword>
<evidence type="ECO:0000256" key="5">
    <source>
        <dbReference type="ARBA" id="ARBA00022741"/>
    </source>
</evidence>
<dbReference type="EMBL" id="JADIMR010000003">
    <property type="protein sequence ID" value="MBO8446157.1"/>
    <property type="molecule type" value="Genomic_DNA"/>
</dbReference>
<dbReference type="Pfam" id="PF08544">
    <property type="entry name" value="GHMP_kinases_C"/>
    <property type="match status" value="1"/>
</dbReference>
<dbReference type="SUPFAM" id="SSF55060">
    <property type="entry name" value="GHMP Kinase, C-terminal domain"/>
    <property type="match status" value="1"/>
</dbReference>
<evidence type="ECO:0000256" key="8">
    <source>
        <dbReference type="ARBA" id="ARBA00032554"/>
    </source>
</evidence>
<protein>
    <recommendedName>
        <fullName evidence="3 9">4-diphosphocytidyl-2-C-methyl-D-erythritol kinase</fullName>
        <shortName evidence="9">CMK</shortName>
        <ecNumber evidence="2 9">2.7.1.148</ecNumber>
    </recommendedName>
    <alternativeName>
        <fullName evidence="8 9">4-(cytidine-5'-diphospho)-2-C-methyl-D-erythritol kinase</fullName>
    </alternativeName>
</protein>
<feature type="active site" evidence="9">
    <location>
        <position position="132"/>
    </location>
</feature>
<dbReference type="InterPro" id="IPR036554">
    <property type="entry name" value="GHMP_kinase_C_sf"/>
</dbReference>
<dbReference type="GO" id="GO:0050515">
    <property type="term" value="F:4-(cytidine 5'-diphospho)-2-C-methyl-D-erythritol kinase activity"/>
    <property type="evidence" value="ECO:0007669"/>
    <property type="project" value="UniProtKB-UniRule"/>
</dbReference>
<comment type="pathway">
    <text evidence="9">Isoprenoid biosynthesis; isopentenyl diphosphate biosynthesis via DXP pathway; isopentenyl diphosphate from 1-deoxy-D-xylulose 5-phosphate: step 3/6.</text>
</comment>
<keyword evidence="6 9" id="KW-0418">Kinase</keyword>
<evidence type="ECO:0000256" key="1">
    <source>
        <dbReference type="ARBA" id="ARBA00009684"/>
    </source>
</evidence>
<evidence type="ECO:0000256" key="6">
    <source>
        <dbReference type="ARBA" id="ARBA00022777"/>
    </source>
</evidence>
<evidence type="ECO:0000256" key="3">
    <source>
        <dbReference type="ARBA" id="ARBA00017473"/>
    </source>
</evidence>
<dbReference type="InterPro" id="IPR006204">
    <property type="entry name" value="GHMP_kinase_N_dom"/>
</dbReference>
<proteinExistence type="inferred from homology"/>
<reference evidence="12" key="2">
    <citation type="journal article" date="2021" name="PeerJ">
        <title>Extensive microbial diversity within the chicken gut microbiome revealed by metagenomics and culture.</title>
        <authorList>
            <person name="Gilroy R."/>
            <person name="Ravi A."/>
            <person name="Getino M."/>
            <person name="Pursley I."/>
            <person name="Horton D.L."/>
            <person name="Alikhan N.F."/>
            <person name="Baker D."/>
            <person name="Gharbi K."/>
            <person name="Hall N."/>
            <person name="Watson M."/>
            <person name="Adriaenssens E.M."/>
            <person name="Foster-Nyarko E."/>
            <person name="Jarju S."/>
            <person name="Secka A."/>
            <person name="Antonio M."/>
            <person name="Oren A."/>
            <person name="Chaudhuri R.R."/>
            <person name="La Ragione R."/>
            <person name="Hildebrand F."/>
            <person name="Pallen M.J."/>
        </authorList>
    </citation>
    <scope>NUCLEOTIDE SEQUENCE</scope>
    <source>
        <strain evidence="12">D3-1215</strain>
    </source>
</reference>
<dbReference type="PANTHER" id="PTHR43527:SF2">
    <property type="entry name" value="4-DIPHOSPHOCYTIDYL-2-C-METHYL-D-ERYTHRITOL KINASE, CHLOROPLASTIC"/>
    <property type="match status" value="1"/>
</dbReference>
<sequence>MNAKCNAKINIGLHVVAKRPDGYHDIETLFYPLPFSDYLEISASGKDSFEQTGTALDCPPEKNLVVRARDLLAGLFDLPPLKIRLVKKLPSGAGLGGGSSDAAFALKLINEECRLGLSTKELQKLAAEIGADCAFFIENKPVFAYGKGDEFEPCGISLKGWHTVLVKPEVSVSTAEAYKLTVPKAPGFNLRQISTSNISEWKKFVVNDFENSVFSQYPEIGKIKRQLYGMGAQYASMSGSGSAVYGIFDTEPDLRNVSFGKNCTVLAGVFN</sequence>
<dbReference type="PANTHER" id="PTHR43527">
    <property type="entry name" value="4-DIPHOSPHOCYTIDYL-2-C-METHYL-D-ERYTHRITOL KINASE, CHLOROPLASTIC"/>
    <property type="match status" value="1"/>
</dbReference>